<keyword evidence="1" id="KW-0723">Serine/threonine-protein kinase</keyword>
<dbReference type="GO" id="GO:0004674">
    <property type="term" value="F:protein serine/threonine kinase activity"/>
    <property type="evidence" value="ECO:0007669"/>
    <property type="project" value="UniProtKB-KW"/>
</dbReference>
<evidence type="ECO:0000259" key="3">
    <source>
        <dbReference type="Pfam" id="PF14417"/>
    </source>
</evidence>
<dbReference type="PANTHER" id="PTHR35526">
    <property type="entry name" value="ANTI-SIGMA-F FACTOR RSBW-RELATED"/>
    <property type="match status" value="1"/>
</dbReference>
<feature type="domain" description="MEDS" evidence="3">
    <location>
        <begin position="16"/>
        <end position="159"/>
    </location>
</feature>
<protein>
    <submittedName>
        <fullName evidence="4">Anti-sigma regulatory factor (Ser/Thr protein kinase)</fullName>
    </submittedName>
</protein>
<dbReference type="Pfam" id="PF13581">
    <property type="entry name" value="HATPase_c_2"/>
    <property type="match status" value="1"/>
</dbReference>
<evidence type="ECO:0000256" key="1">
    <source>
        <dbReference type="ARBA" id="ARBA00022527"/>
    </source>
</evidence>
<keyword evidence="4" id="KW-0418">Kinase</keyword>
<dbReference type="Gene3D" id="3.30.565.10">
    <property type="entry name" value="Histidine kinase-like ATPase, C-terminal domain"/>
    <property type="match status" value="1"/>
</dbReference>
<keyword evidence="4" id="KW-0808">Transferase</keyword>
<dbReference type="PANTHER" id="PTHR35526:SF3">
    <property type="entry name" value="ANTI-SIGMA-F FACTOR RSBW"/>
    <property type="match status" value="1"/>
</dbReference>
<dbReference type="InterPro" id="IPR036890">
    <property type="entry name" value="HATPase_C_sf"/>
</dbReference>
<dbReference type="AlphaFoldDB" id="A0A1C5GRF8"/>
<evidence type="ECO:0000259" key="2">
    <source>
        <dbReference type="Pfam" id="PF13581"/>
    </source>
</evidence>
<name>A0A1C5GRF8_9ACTN</name>
<reference evidence="5" key="1">
    <citation type="submission" date="2016-06" db="EMBL/GenBank/DDBJ databases">
        <authorList>
            <person name="Varghese N."/>
            <person name="Submissions Spin"/>
        </authorList>
    </citation>
    <scope>NUCLEOTIDE SEQUENCE [LARGE SCALE GENOMIC DNA]</scope>
    <source>
        <strain evidence="5">DSM 45161</strain>
    </source>
</reference>
<evidence type="ECO:0000313" key="5">
    <source>
        <dbReference type="Proteomes" id="UP000198215"/>
    </source>
</evidence>
<dbReference type="NCBIfam" id="NF041045">
    <property type="entry name" value="RsbA_anti_sig"/>
    <property type="match status" value="1"/>
</dbReference>
<sequence>MTIVGTTGPRPGGLVHEGLFYRDRTELLAATVPFVRDALGRDEPVLVAAPADRLALIRAAVGADDGRVRYTDMTEAGRNPGRIIPWVLQAFLDRHADRRVRVIGEPVWPGRTEAEQPACAQHEALINSAFADRDVHILCPYDAAGLAAGVLADACRTHPVLVDAEGRRLSPAFAPAQVVAGHNKPLPVPDEPVSVLRYGLGSLPEVRRFVTGHAVDAALDPDRVADLQIAVTELATNSIAHAGGGGVLQVWRTGEHLVCEVQDDGWLDDPLAGRLAPRHDGIGGRGLVIVHALCDLVLVHSTAVGTTVRVHMRRDGGAGR</sequence>
<dbReference type="Pfam" id="PF14417">
    <property type="entry name" value="MEDS"/>
    <property type="match status" value="1"/>
</dbReference>
<dbReference type="RefSeq" id="WP_088974272.1">
    <property type="nucleotide sequence ID" value="NZ_LT607753.1"/>
</dbReference>
<dbReference type="InterPro" id="IPR003594">
    <property type="entry name" value="HATPase_dom"/>
</dbReference>
<dbReference type="CDD" id="cd16936">
    <property type="entry name" value="HATPase_RsbW-like"/>
    <property type="match status" value="1"/>
</dbReference>
<dbReference type="InterPro" id="IPR025847">
    <property type="entry name" value="MEDS_domain"/>
</dbReference>
<proteinExistence type="predicted"/>
<keyword evidence="5" id="KW-1185">Reference proteome</keyword>
<feature type="domain" description="Histidine kinase/HSP90-like ATPase" evidence="2">
    <location>
        <begin position="202"/>
        <end position="310"/>
    </location>
</feature>
<dbReference type="InterPro" id="IPR047718">
    <property type="entry name" value="RsbA-like_anti_sig"/>
</dbReference>
<evidence type="ECO:0000313" key="4">
    <source>
        <dbReference type="EMBL" id="SCG36368.1"/>
    </source>
</evidence>
<gene>
    <name evidence="4" type="ORF">GA0070614_0275</name>
</gene>
<dbReference type="SUPFAM" id="SSF55874">
    <property type="entry name" value="ATPase domain of HSP90 chaperone/DNA topoisomerase II/histidine kinase"/>
    <property type="match status" value="1"/>
</dbReference>
<dbReference type="OrthoDB" id="4088450at2"/>
<dbReference type="EMBL" id="LT607753">
    <property type="protein sequence ID" value="SCG36368.1"/>
    <property type="molecule type" value="Genomic_DNA"/>
</dbReference>
<accession>A0A1C5GRF8</accession>
<organism evidence="4 5">
    <name type="scientific">Micromonospora coxensis</name>
    <dbReference type="NCBI Taxonomy" id="356852"/>
    <lineage>
        <taxon>Bacteria</taxon>
        <taxon>Bacillati</taxon>
        <taxon>Actinomycetota</taxon>
        <taxon>Actinomycetes</taxon>
        <taxon>Micromonosporales</taxon>
        <taxon>Micromonosporaceae</taxon>
        <taxon>Micromonospora</taxon>
    </lineage>
</organism>
<dbReference type="InterPro" id="IPR050267">
    <property type="entry name" value="Anti-sigma-factor_SerPK"/>
</dbReference>
<dbReference type="Proteomes" id="UP000198215">
    <property type="component" value="Chromosome I"/>
</dbReference>